<dbReference type="InterPro" id="IPR050951">
    <property type="entry name" value="Retrovirus_Pol_polyprotein"/>
</dbReference>
<dbReference type="Gene3D" id="3.30.70.270">
    <property type="match status" value="2"/>
</dbReference>
<keyword evidence="4" id="KW-1185">Reference proteome</keyword>
<feature type="non-terminal residue" evidence="3">
    <location>
        <position position="1"/>
    </location>
</feature>
<dbReference type="EMBL" id="CACSLK010019758">
    <property type="protein sequence ID" value="CAA0819825.1"/>
    <property type="molecule type" value="Genomic_DNA"/>
</dbReference>
<name>A0A9N7N3M8_STRHE</name>
<dbReference type="OrthoDB" id="542221at2759"/>
<dbReference type="InterPro" id="IPR043502">
    <property type="entry name" value="DNA/RNA_pol_sf"/>
</dbReference>
<dbReference type="InterPro" id="IPR043128">
    <property type="entry name" value="Rev_trsase/Diguanyl_cyclase"/>
</dbReference>
<dbReference type="Proteomes" id="UP001153555">
    <property type="component" value="Unassembled WGS sequence"/>
</dbReference>
<dbReference type="SUPFAM" id="SSF56672">
    <property type="entry name" value="DNA/RNA polymerases"/>
    <property type="match status" value="1"/>
</dbReference>
<gene>
    <name evidence="3" type="ORF">SHERM_18081</name>
</gene>
<dbReference type="Gene3D" id="3.10.10.10">
    <property type="entry name" value="HIV Type 1 Reverse Transcriptase, subunit A, domain 1"/>
    <property type="match status" value="1"/>
</dbReference>
<dbReference type="Pfam" id="PF17919">
    <property type="entry name" value="RT_RNaseH_2"/>
    <property type="match status" value="1"/>
</dbReference>
<dbReference type="PANTHER" id="PTHR37984">
    <property type="entry name" value="PROTEIN CBG26694"/>
    <property type="match status" value="1"/>
</dbReference>
<dbReference type="GO" id="GO:0003824">
    <property type="term" value="F:catalytic activity"/>
    <property type="evidence" value="ECO:0007669"/>
    <property type="project" value="UniProtKB-KW"/>
</dbReference>
<dbReference type="PANTHER" id="PTHR37984:SF5">
    <property type="entry name" value="PROTEIN NYNRIN-LIKE"/>
    <property type="match status" value="1"/>
</dbReference>
<dbReference type="InterPro" id="IPR005162">
    <property type="entry name" value="Retrotrans_gag_dom"/>
</dbReference>
<evidence type="ECO:0000313" key="3">
    <source>
        <dbReference type="EMBL" id="CAA0819825.1"/>
    </source>
</evidence>
<dbReference type="InterPro" id="IPR041577">
    <property type="entry name" value="RT_RNaseH_2"/>
</dbReference>
<evidence type="ECO:0000256" key="1">
    <source>
        <dbReference type="ARBA" id="ARBA00023268"/>
    </source>
</evidence>
<organism evidence="3 4">
    <name type="scientific">Striga hermonthica</name>
    <name type="common">Purple witchweed</name>
    <name type="synonym">Buchnera hermonthica</name>
    <dbReference type="NCBI Taxonomy" id="68872"/>
    <lineage>
        <taxon>Eukaryota</taxon>
        <taxon>Viridiplantae</taxon>
        <taxon>Streptophyta</taxon>
        <taxon>Embryophyta</taxon>
        <taxon>Tracheophyta</taxon>
        <taxon>Spermatophyta</taxon>
        <taxon>Magnoliopsida</taxon>
        <taxon>eudicotyledons</taxon>
        <taxon>Gunneridae</taxon>
        <taxon>Pentapetalae</taxon>
        <taxon>asterids</taxon>
        <taxon>lamiids</taxon>
        <taxon>Lamiales</taxon>
        <taxon>Orobanchaceae</taxon>
        <taxon>Buchnereae</taxon>
        <taxon>Striga</taxon>
    </lineage>
</organism>
<evidence type="ECO:0000259" key="2">
    <source>
        <dbReference type="PROSITE" id="PS50878"/>
    </source>
</evidence>
<keyword evidence="1" id="KW-0511">Multifunctional enzyme</keyword>
<dbReference type="InterPro" id="IPR000477">
    <property type="entry name" value="RT_dom"/>
</dbReference>
<dbReference type="CDD" id="cd01647">
    <property type="entry name" value="RT_LTR"/>
    <property type="match status" value="1"/>
</dbReference>
<evidence type="ECO:0000313" key="4">
    <source>
        <dbReference type="Proteomes" id="UP001153555"/>
    </source>
</evidence>
<feature type="domain" description="Reverse transcriptase" evidence="2">
    <location>
        <begin position="530"/>
        <end position="709"/>
    </location>
</feature>
<sequence length="943" mass="106944">LTLERLAAQMRELQAQVQGKRPVVSRGHPFAEDVLGRDLPSNFRELSLSYDGSADPARHLRSFDNIVVLHRYSDAVSCRAFLTTLKGSAQDWFHQLPAGSIDCFEKFSSLFLNQFASARKHEKTYLSLINMQQKEGETLRQYVARYTKECVEVPSASEEIKAGGLTRGLRPGKCRDSLAKRPSRSFDELLERCNKFVNMEESEADFLRSDKTKIKQVEEKPRQGDRRTAPKESRVEHRFRGPRYEHYRQLNAPKQEILETMEKRGEEKLLAQPKPLPPPRKFSASKDRYCRYHRDFVLTADGVRCEGRADPHCPLRLSGSEVRPVGEVSLTVALGRSPLRMVKMVRFLVVDASSAYNIILGRPSLNSFQAAVSTYCMKIKFPVGDEVGEVTGDQLQSRRCYEVTLKTAEAQHKRKNDNLPECSRREKKQELGISSQDELMEVELIEGNPEKTTKVGRHLAVDLQGALIALLKEFVDVFAFSADDLTGIDPGVAEHRLNIDPTVRPVKQKRRHFGAELDVVIEAEVEKLLKAGHVQPIQFPEWLSNSVMVRKGEGKWRMCIDFRDLNKACPKDHYPLPRIDQLVDSTAGCELLSMMDASQGYHQIPLAVEDQKRVSFVTSKGTYCYVVMPFGLKNAGATYQRLVDRMFKGQIGRNMEVYVDDMLVKSKKADDHVVDLRETLNTLRLYGMKLNPTKCKFGVRSGKFLGYLVTERGIEVNPEKVRAVIEMQPPRNLREVQILTGRLAGLSRFIAQSAEKSFPFFKELKKGSRFEWTSQAQHAFERLKEFLAELPLLTKPEPGDTLVVYLSVGHEAISSVLIKEEHGQQKPIYYASRILQGAERRYSDVEKAALTLISTARKLRPYFLVHKVMVRTNYPLKDTMGRPSASGRMVKWAVELGEYNVDFEVRKAIKAQALADFIQECTLGDEKGPWMVYVDGSSAIGGA</sequence>
<dbReference type="Pfam" id="PF00078">
    <property type="entry name" value="RVT_1"/>
    <property type="match status" value="1"/>
</dbReference>
<dbReference type="Pfam" id="PF03732">
    <property type="entry name" value="Retrotrans_gag"/>
    <property type="match status" value="1"/>
</dbReference>
<comment type="caution">
    <text evidence="3">The sequence shown here is derived from an EMBL/GenBank/DDBJ whole genome shotgun (WGS) entry which is preliminary data.</text>
</comment>
<accession>A0A9N7N3M8</accession>
<protein>
    <recommendedName>
        <fullName evidence="2">Reverse transcriptase domain-containing protein</fullName>
    </recommendedName>
</protein>
<feature type="non-terminal residue" evidence="3">
    <location>
        <position position="943"/>
    </location>
</feature>
<dbReference type="AlphaFoldDB" id="A0A9N7N3M8"/>
<proteinExistence type="predicted"/>
<dbReference type="PROSITE" id="PS50878">
    <property type="entry name" value="RT_POL"/>
    <property type="match status" value="1"/>
</dbReference>
<reference evidence="3" key="1">
    <citation type="submission" date="2019-12" db="EMBL/GenBank/DDBJ databases">
        <authorList>
            <person name="Scholes J."/>
        </authorList>
    </citation>
    <scope>NUCLEOTIDE SEQUENCE</scope>
</reference>